<feature type="region of interest" description="Disordered" evidence="1">
    <location>
        <begin position="1"/>
        <end position="28"/>
    </location>
</feature>
<proteinExistence type="predicted"/>
<sequence>MTSRGESHARDRSNVEAADAEKARTEEKVRNAAEARFVVFHAEDDDAHDIASIFPKVTNFREKAPKPTSISDHSAKLPLPKKGILVDVRTHIERAQDAWQDARLDQIDDWPKLVSPPDTLRWVYSETDVVAVFNRHPLAIVNEIVKRIHEHTPTPGEDDQYMLVQYLEEHTSISHDILVEKLMEKTNQDAGMRTCPLITRPDGIMLTTIKEGDKNWPDLEGGKTGARSRAVVVFEYKRFGVVHDCINNLKDLCREIGDHTAKGRLDDPDAKWDLGSKRIIQQDLCYALAHRVRDAVTSDVKSTFHARFPTIDYASTGEEAWKQHVDEVELTFIDKHSDVPRALVGIITKAMREVRPIMVGQYKTRVTAREAEALVERGLSKDDDEEGLNWDEVTS</sequence>
<reference evidence="2 3" key="1">
    <citation type="submission" date="2018-12" db="EMBL/GenBank/DDBJ databases">
        <title>Genome sequence and assembly of Colletotrichum trifolii.</title>
        <authorList>
            <person name="Gan P."/>
            <person name="Shirasu K."/>
        </authorList>
    </citation>
    <scope>NUCLEOTIDE SEQUENCE [LARGE SCALE GENOMIC DNA]</scope>
    <source>
        <strain evidence="2 3">543-2</strain>
    </source>
</reference>
<name>A0A4R8QSB1_COLTR</name>
<evidence type="ECO:0000256" key="1">
    <source>
        <dbReference type="SAM" id="MobiDB-lite"/>
    </source>
</evidence>
<comment type="caution">
    <text evidence="2">The sequence shown here is derived from an EMBL/GenBank/DDBJ whole genome shotgun (WGS) entry which is preliminary data.</text>
</comment>
<gene>
    <name evidence="2" type="ORF">CTRI78_v008844</name>
</gene>
<accession>A0A4R8QSB1</accession>
<keyword evidence="3" id="KW-1185">Reference proteome</keyword>
<organism evidence="2 3">
    <name type="scientific">Colletotrichum trifolii</name>
    <dbReference type="NCBI Taxonomy" id="5466"/>
    <lineage>
        <taxon>Eukaryota</taxon>
        <taxon>Fungi</taxon>
        <taxon>Dikarya</taxon>
        <taxon>Ascomycota</taxon>
        <taxon>Pezizomycotina</taxon>
        <taxon>Sordariomycetes</taxon>
        <taxon>Hypocreomycetidae</taxon>
        <taxon>Glomerellales</taxon>
        <taxon>Glomerellaceae</taxon>
        <taxon>Colletotrichum</taxon>
        <taxon>Colletotrichum orbiculare species complex</taxon>
    </lineage>
</organism>
<evidence type="ECO:0000313" key="2">
    <source>
        <dbReference type="EMBL" id="TDZ46942.1"/>
    </source>
</evidence>
<dbReference type="Proteomes" id="UP000295703">
    <property type="component" value="Unassembled WGS sequence"/>
</dbReference>
<protein>
    <submittedName>
        <fullName evidence="2">Uncharacterized protein</fullName>
    </submittedName>
</protein>
<evidence type="ECO:0000313" key="3">
    <source>
        <dbReference type="Proteomes" id="UP000295703"/>
    </source>
</evidence>
<dbReference type="EMBL" id="RYZW01000111">
    <property type="protein sequence ID" value="TDZ46942.1"/>
    <property type="molecule type" value="Genomic_DNA"/>
</dbReference>
<dbReference type="AlphaFoldDB" id="A0A4R8QSB1"/>